<gene>
    <name evidence="2" type="ORF">DFP72DRAFT_1162524</name>
</gene>
<dbReference type="EMBL" id="JACGCI010000002">
    <property type="protein sequence ID" value="KAF6765768.1"/>
    <property type="molecule type" value="Genomic_DNA"/>
</dbReference>
<accession>A0A8H6MDX5</accession>
<organism evidence="2 3">
    <name type="scientific">Ephemerocybe angulata</name>
    <dbReference type="NCBI Taxonomy" id="980116"/>
    <lineage>
        <taxon>Eukaryota</taxon>
        <taxon>Fungi</taxon>
        <taxon>Dikarya</taxon>
        <taxon>Basidiomycota</taxon>
        <taxon>Agaricomycotina</taxon>
        <taxon>Agaricomycetes</taxon>
        <taxon>Agaricomycetidae</taxon>
        <taxon>Agaricales</taxon>
        <taxon>Agaricineae</taxon>
        <taxon>Psathyrellaceae</taxon>
        <taxon>Ephemerocybe</taxon>
    </lineage>
</organism>
<protein>
    <submittedName>
        <fullName evidence="2">Uncharacterized protein</fullName>
    </submittedName>
</protein>
<dbReference type="Proteomes" id="UP000521943">
    <property type="component" value="Unassembled WGS sequence"/>
</dbReference>
<sequence length="334" mass="36709">MSTSKPVPASGEIGSFRLTNVPPELYQAYVFETIGGSLSLIPYGIAVSLFISCVKSLVLSLRQAGLTLNTRPKLLHMTYLCLIFTMGSLFTASGVWILIYLRLEYPLYPGGPLGWELDHYSHPILNLGNSAYILTSWFSDGFMMYRCWIIYSEGPGVSIVLLLPGLLYLASLASGILLLYQTSLPHESLFSQINFGLLNFSIAAALNILLTVMISGRLYAHRLRMQRLLGVGHSPLRIYTSVIGLLIESSAMHSAFALLFIIPFSMGHPLSQFSLMLLGQVQVISPLLVSYRITQRKAWTRSTAHDMNTLASGIVFDVVQSKSETQCSVGTADG</sequence>
<feature type="transmembrane region" description="Helical" evidence="1">
    <location>
        <begin position="40"/>
        <end position="58"/>
    </location>
</feature>
<feature type="transmembrane region" description="Helical" evidence="1">
    <location>
        <begin position="200"/>
        <end position="220"/>
    </location>
</feature>
<keyword evidence="1" id="KW-0472">Membrane</keyword>
<feature type="transmembrane region" description="Helical" evidence="1">
    <location>
        <begin position="123"/>
        <end position="145"/>
    </location>
</feature>
<name>A0A8H6MDX5_9AGAR</name>
<evidence type="ECO:0000313" key="3">
    <source>
        <dbReference type="Proteomes" id="UP000521943"/>
    </source>
</evidence>
<comment type="caution">
    <text evidence="2">The sequence shown here is derived from an EMBL/GenBank/DDBJ whole genome shotgun (WGS) entry which is preliminary data.</text>
</comment>
<keyword evidence="1" id="KW-1133">Transmembrane helix</keyword>
<keyword evidence="1" id="KW-0812">Transmembrane</keyword>
<evidence type="ECO:0000313" key="2">
    <source>
        <dbReference type="EMBL" id="KAF6765768.1"/>
    </source>
</evidence>
<dbReference type="AlphaFoldDB" id="A0A8H6MDX5"/>
<feature type="transmembrane region" description="Helical" evidence="1">
    <location>
        <begin position="157"/>
        <end position="180"/>
    </location>
</feature>
<dbReference type="OrthoDB" id="3267806at2759"/>
<feature type="transmembrane region" description="Helical" evidence="1">
    <location>
        <begin position="79"/>
        <end position="103"/>
    </location>
</feature>
<keyword evidence="3" id="KW-1185">Reference proteome</keyword>
<evidence type="ECO:0000256" key="1">
    <source>
        <dbReference type="SAM" id="Phobius"/>
    </source>
</evidence>
<feature type="transmembrane region" description="Helical" evidence="1">
    <location>
        <begin position="270"/>
        <end position="291"/>
    </location>
</feature>
<feature type="transmembrane region" description="Helical" evidence="1">
    <location>
        <begin position="241"/>
        <end position="264"/>
    </location>
</feature>
<reference evidence="2 3" key="1">
    <citation type="submission" date="2020-07" db="EMBL/GenBank/DDBJ databases">
        <title>Comparative genomics of pyrophilous fungi reveals a link between fire events and developmental genes.</title>
        <authorList>
            <consortium name="DOE Joint Genome Institute"/>
            <person name="Steindorff A.S."/>
            <person name="Carver A."/>
            <person name="Calhoun S."/>
            <person name="Stillman K."/>
            <person name="Liu H."/>
            <person name="Lipzen A."/>
            <person name="Pangilinan J."/>
            <person name="Labutti K."/>
            <person name="Bruns T.D."/>
            <person name="Grigoriev I.V."/>
        </authorList>
    </citation>
    <scope>NUCLEOTIDE SEQUENCE [LARGE SCALE GENOMIC DNA]</scope>
    <source>
        <strain evidence="2 3">CBS 144469</strain>
    </source>
</reference>
<proteinExistence type="predicted"/>